<proteinExistence type="predicted"/>
<feature type="region of interest" description="Disordered" evidence="1">
    <location>
        <begin position="1"/>
        <end position="37"/>
    </location>
</feature>
<dbReference type="GeneID" id="6005725"/>
<evidence type="ECO:0000256" key="1">
    <source>
        <dbReference type="SAM" id="MobiDB-lite"/>
    </source>
</evidence>
<feature type="compositionally biased region" description="Basic and acidic residues" evidence="1">
    <location>
        <begin position="1"/>
        <end position="10"/>
    </location>
</feature>
<dbReference type="InParanoid" id="A8N352"/>
<reference evidence="2 3" key="1">
    <citation type="journal article" date="2010" name="Proc. Natl. Acad. Sci. U.S.A.">
        <title>Insights into evolution of multicellular fungi from the assembled chromosomes of the mushroom Coprinopsis cinerea (Coprinus cinereus).</title>
        <authorList>
            <person name="Stajich J.E."/>
            <person name="Wilke S.K."/>
            <person name="Ahren D."/>
            <person name="Au C.H."/>
            <person name="Birren B.W."/>
            <person name="Borodovsky M."/>
            <person name="Burns C."/>
            <person name="Canback B."/>
            <person name="Casselton L.A."/>
            <person name="Cheng C.K."/>
            <person name="Deng J."/>
            <person name="Dietrich F.S."/>
            <person name="Fargo D.C."/>
            <person name="Farman M.L."/>
            <person name="Gathman A.C."/>
            <person name="Goldberg J."/>
            <person name="Guigo R."/>
            <person name="Hoegger P.J."/>
            <person name="Hooker J.B."/>
            <person name="Huggins A."/>
            <person name="James T.Y."/>
            <person name="Kamada T."/>
            <person name="Kilaru S."/>
            <person name="Kodira C."/>
            <person name="Kues U."/>
            <person name="Kupfer D."/>
            <person name="Kwan H.S."/>
            <person name="Lomsadze A."/>
            <person name="Li W."/>
            <person name="Lilly W.W."/>
            <person name="Ma L.J."/>
            <person name="Mackey A.J."/>
            <person name="Manning G."/>
            <person name="Martin F."/>
            <person name="Muraguchi H."/>
            <person name="Natvig D.O."/>
            <person name="Palmerini H."/>
            <person name="Ramesh M.A."/>
            <person name="Rehmeyer C.J."/>
            <person name="Roe B.A."/>
            <person name="Shenoy N."/>
            <person name="Stanke M."/>
            <person name="Ter-Hovhannisyan V."/>
            <person name="Tunlid A."/>
            <person name="Velagapudi R."/>
            <person name="Vision T.J."/>
            <person name="Zeng Q."/>
            <person name="Zolan M.E."/>
            <person name="Pukkila P.J."/>
        </authorList>
    </citation>
    <scope>NUCLEOTIDE SEQUENCE [LARGE SCALE GENOMIC DNA]</scope>
    <source>
        <strain evidence="3">Okayama-7 / 130 / ATCC MYA-4618 / FGSC 9003</strain>
    </source>
</reference>
<keyword evidence="3" id="KW-1185">Reference proteome</keyword>
<dbReference type="EMBL" id="AACS02000001">
    <property type="protein sequence ID" value="EAU92257.2"/>
    <property type="molecule type" value="Genomic_DNA"/>
</dbReference>
<accession>A8N352</accession>
<organism evidence="2 3">
    <name type="scientific">Coprinopsis cinerea (strain Okayama-7 / 130 / ATCC MYA-4618 / FGSC 9003)</name>
    <name type="common">Inky cap fungus</name>
    <name type="synonym">Hormographiella aspergillata</name>
    <dbReference type="NCBI Taxonomy" id="240176"/>
    <lineage>
        <taxon>Eukaryota</taxon>
        <taxon>Fungi</taxon>
        <taxon>Dikarya</taxon>
        <taxon>Basidiomycota</taxon>
        <taxon>Agaricomycotina</taxon>
        <taxon>Agaricomycetes</taxon>
        <taxon>Agaricomycetidae</taxon>
        <taxon>Agaricales</taxon>
        <taxon>Agaricineae</taxon>
        <taxon>Psathyrellaceae</taxon>
        <taxon>Coprinopsis</taxon>
    </lineage>
</organism>
<dbReference type="AlphaFoldDB" id="A8N352"/>
<protein>
    <submittedName>
        <fullName evidence="2">Uncharacterized protein</fullName>
    </submittedName>
</protein>
<name>A8N352_COPC7</name>
<dbReference type="RefSeq" id="XP_001829297.2">
    <property type="nucleotide sequence ID" value="XM_001829245.2"/>
</dbReference>
<dbReference type="HOGENOM" id="CLU_2249989_0_0_1"/>
<feature type="compositionally biased region" description="Basic and acidic residues" evidence="1">
    <location>
        <begin position="67"/>
        <end position="91"/>
    </location>
</feature>
<feature type="compositionally biased region" description="Polar residues" evidence="1">
    <location>
        <begin position="26"/>
        <end position="37"/>
    </location>
</feature>
<comment type="caution">
    <text evidence="2">The sequence shown here is derived from an EMBL/GenBank/DDBJ whole genome shotgun (WGS) entry which is preliminary data.</text>
</comment>
<feature type="region of interest" description="Disordered" evidence="1">
    <location>
        <begin position="61"/>
        <end position="104"/>
    </location>
</feature>
<evidence type="ECO:0000313" key="3">
    <source>
        <dbReference type="Proteomes" id="UP000001861"/>
    </source>
</evidence>
<evidence type="ECO:0000313" key="2">
    <source>
        <dbReference type="EMBL" id="EAU92257.2"/>
    </source>
</evidence>
<dbReference type="VEuPathDB" id="FungiDB:CC1G_00476"/>
<dbReference type="KEGG" id="cci:CC1G_00476"/>
<sequence>MFKKRGEECSKPTSQSTATTRKKNLHGTSRQPTETQIVQTSHLLSTMSHRSRLGGMLARGLASRVSARAEGRGNDKGGKRNVETSRSKQEPRTSSQNREEDEGE</sequence>
<dbReference type="Proteomes" id="UP000001861">
    <property type="component" value="Unassembled WGS sequence"/>
</dbReference>
<gene>
    <name evidence="2" type="ORF">CC1G_00476</name>
</gene>